<evidence type="ECO:0000256" key="1">
    <source>
        <dbReference type="ARBA" id="ARBA00004496"/>
    </source>
</evidence>
<feature type="domain" description="Dihydroorotate dehydrogenase catalytic" evidence="10">
    <location>
        <begin position="8"/>
        <end position="288"/>
    </location>
</feature>
<feature type="binding site" evidence="9">
    <location>
        <begin position="49"/>
        <end position="50"/>
    </location>
    <ligand>
        <name>FMN</name>
        <dbReference type="ChEBI" id="CHEBI:58210"/>
    </ligand>
</feature>
<dbReference type="GO" id="GO:0006207">
    <property type="term" value="P:'de novo' pyrimidine nucleobase biosynthetic process"/>
    <property type="evidence" value="ECO:0007669"/>
    <property type="project" value="InterPro"/>
</dbReference>
<dbReference type="GO" id="GO:0044205">
    <property type="term" value="P:'de novo' UMP biosynthetic process"/>
    <property type="evidence" value="ECO:0007669"/>
    <property type="project" value="UniProtKB-UniRule"/>
</dbReference>
<evidence type="ECO:0000313" key="11">
    <source>
        <dbReference type="EMBL" id="MST55592.1"/>
    </source>
</evidence>
<organism evidence="11 12">
    <name type="scientific">Pyramidobacter porci</name>
    <dbReference type="NCBI Taxonomy" id="2605789"/>
    <lineage>
        <taxon>Bacteria</taxon>
        <taxon>Thermotogati</taxon>
        <taxon>Synergistota</taxon>
        <taxon>Synergistia</taxon>
        <taxon>Synergistales</taxon>
        <taxon>Dethiosulfovibrionaceae</taxon>
        <taxon>Pyramidobacter</taxon>
    </lineage>
</organism>
<proteinExistence type="inferred from homology"/>
<keyword evidence="6 9" id="KW-0288">FMN</keyword>
<reference evidence="11 12" key="1">
    <citation type="submission" date="2019-08" db="EMBL/GenBank/DDBJ databases">
        <title>In-depth cultivation of the pig gut microbiome towards novel bacterial diversity and tailored functional studies.</title>
        <authorList>
            <person name="Wylensek D."/>
            <person name="Hitch T.C.A."/>
            <person name="Clavel T."/>
        </authorList>
    </citation>
    <scope>NUCLEOTIDE SEQUENCE [LARGE SCALE GENOMIC DNA]</scope>
    <source>
        <strain evidence="11 12">SM-530-WT-4B</strain>
    </source>
</reference>
<name>A0A6L5YDG5_9BACT</name>
<dbReference type="UniPathway" id="UPA00070"/>
<feature type="binding site" evidence="9">
    <location>
        <position position="132"/>
    </location>
    <ligand>
        <name>FMN</name>
        <dbReference type="ChEBI" id="CHEBI:58210"/>
    </ligand>
</feature>
<accession>A0A6L5YDG5</accession>
<dbReference type="CDD" id="cd04740">
    <property type="entry name" value="DHOD_1B_like"/>
    <property type="match status" value="1"/>
</dbReference>
<feature type="binding site" evidence="9">
    <location>
        <position position="49"/>
    </location>
    <ligand>
        <name>substrate</name>
    </ligand>
</feature>
<dbReference type="SUPFAM" id="SSF51395">
    <property type="entry name" value="FMN-linked oxidoreductases"/>
    <property type="match status" value="1"/>
</dbReference>
<dbReference type="HAMAP" id="MF_00224">
    <property type="entry name" value="DHO_dh_type1"/>
    <property type="match status" value="1"/>
</dbReference>
<comment type="function">
    <text evidence="9">Catalyzes the conversion of dihydroorotate to orotate.</text>
</comment>
<dbReference type="GO" id="GO:0004152">
    <property type="term" value="F:dihydroorotate dehydrogenase activity"/>
    <property type="evidence" value="ECO:0007669"/>
    <property type="project" value="UniProtKB-UniRule"/>
</dbReference>
<protein>
    <recommendedName>
        <fullName evidence="9">Dihydroorotate dehydrogenase</fullName>
        <shortName evidence="9">DHOD</shortName>
        <shortName evidence="9">DHODase</shortName>
        <shortName evidence="9">DHOdehase</shortName>
        <ecNumber evidence="9">1.3.-.-</ecNumber>
    </recommendedName>
</protein>
<dbReference type="InterPro" id="IPR012135">
    <property type="entry name" value="Dihydroorotate_DH_1_2"/>
</dbReference>
<evidence type="ECO:0000259" key="10">
    <source>
        <dbReference type="Pfam" id="PF01180"/>
    </source>
</evidence>
<comment type="cofactor">
    <cofactor evidence="9">
        <name>FMN</name>
        <dbReference type="ChEBI" id="CHEBI:58210"/>
    </cofactor>
    <text evidence="9">Binds 1 FMN per subunit.</text>
</comment>
<dbReference type="NCBIfam" id="NF005574">
    <property type="entry name" value="PRK07259.1"/>
    <property type="match status" value="1"/>
</dbReference>
<evidence type="ECO:0000313" key="12">
    <source>
        <dbReference type="Proteomes" id="UP000473699"/>
    </source>
</evidence>
<dbReference type="InterPro" id="IPR001295">
    <property type="entry name" value="Dihydroorotate_DH_CS"/>
</dbReference>
<dbReference type="GO" id="GO:0005737">
    <property type="term" value="C:cytoplasm"/>
    <property type="evidence" value="ECO:0007669"/>
    <property type="project" value="UniProtKB-SubCell"/>
</dbReference>
<dbReference type="InterPro" id="IPR024920">
    <property type="entry name" value="Dihydroorotate_DH_1"/>
</dbReference>
<feature type="binding site" evidence="9">
    <location>
        <begin position="197"/>
        <end position="198"/>
    </location>
    <ligand>
        <name>substrate</name>
    </ligand>
</feature>
<feature type="binding site" evidence="9">
    <location>
        <position position="25"/>
    </location>
    <ligand>
        <name>FMN</name>
        <dbReference type="ChEBI" id="CHEBI:58210"/>
    </ligand>
</feature>
<feature type="active site" description="Nucleophile" evidence="9">
    <location>
        <position position="135"/>
    </location>
</feature>
<keyword evidence="4 9" id="KW-0963">Cytoplasm</keyword>
<dbReference type="Pfam" id="PF01180">
    <property type="entry name" value="DHO_dh"/>
    <property type="match status" value="1"/>
</dbReference>
<feature type="binding site" evidence="9">
    <location>
        <position position="222"/>
    </location>
    <ligand>
        <name>FMN</name>
        <dbReference type="ChEBI" id="CHEBI:58210"/>
    </ligand>
</feature>
<gene>
    <name evidence="9" type="primary">pyrD</name>
    <name evidence="11" type="ORF">FYJ74_06035</name>
</gene>
<dbReference type="InterPro" id="IPR050074">
    <property type="entry name" value="DHO_dehydrogenase"/>
</dbReference>
<feature type="binding site" evidence="9">
    <location>
        <begin position="73"/>
        <end position="77"/>
    </location>
    <ligand>
        <name>substrate</name>
    </ligand>
</feature>
<keyword evidence="7 9" id="KW-0665">Pyrimidine biosynthesis</keyword>
<dbReference type="PANTHER" id="PTHR48109">
    <property type="entry name" value="DIHYDROOROTATE DEHYDROGENASE (QUINONE), MITOCHONDRIAL-RELATED"/>
    <property type="match status" value="1"/>
</dbReference>
<dbReference type="RefSeq" id="WP_154528681.1">
    <property type="nucleotide sequence ID" value="NZ_VUNH01000005.1"/>
</dbReference>
<evidence type="ECO:0000256" key="9">
    <source>
        <dbReference type="HAMAP-Rule" id="MF_00224"/>
    </source>
</evidence>
<evidence type="ECO:0000256" key="4">
    <source>
        <dbReference type="ARBA" id="ARBA00022490"/>
    </source>
</evidence>
<keyword evidence="12" id="KW-1185">Reference proteome</keyword>
<dbReference type="EMBL" id="VUNH01000005">
    <property type="protein sequence ID" value="MST55592.1"/>
    <property type="molecule type" value="Genomic_DNA"/>
</dbReference>
<dbReference type="Proteomes" id="UP000473699">
    <property type="component" value="Unassembled WGS sequence"/>
</dbReference>
<evidence type="ECO:0000256" key="2">
    <source>
        <dbReference type="ARBA" id="ARBA00004725"/>
    </source>
</evidence>
<dbReference type="InterPro" id="IPR013785">
    <property type="entry name" value="Aldolase_TIM"/>
</dbReference>
<sequence>MSCIPDRLAFDVGGVKLKVPVVIASGTWPYEAGLWMDDLTRHVGAICSKAITKDPCPGNPGCRIWETPSGVLNSIGLQNEGIDRFIDCRLPDLKKRGVPVVLNVCMQSAEDLAYMMDRIAEVGDMVDGVELNVSCPNTDHGCMSWGVAPALTAQATEMARRRWDGPLWVKLTPQAPDIPAVAKAAESAGASAIVAANTWLGMAIDTARGLPVFSRRVAGLSGPAVFPLALRVVWDAAGAVKIPVIGCGGVDGPDSALAMIMAGASAVEVGAALFGDFKVLENIHEGLLAAAARWNVASLAELIGRARRA</sequence>
<comment type="pathway">
    <text evidence="2 9">Pyrimidine metabolism; UMP biosynthesis via de novo pathway.</text>
</comment>
<dbReference type="Gene3D" id="3.20.20.70">
    <property type="entry name" value="Aldolase class I"/>
    <property type="match status" value="1"/>
</dbReference>
<comment type="subcellular location">
    <subcellularLocation>
        <location evidence="1 9">Cytoplasm</location>
    </subcellularLocation>
</comment>
<evidence type="ECO:0000256" key="6">
    <source>
        <dbReference type="ARBA" id="ARBA00022643"/>
    </source>
</evidence>
<evidence type="ECO:0000256" key="3">
    <source>
        <dbReference type="ARBA" id="ARBA00008008"/>
    </source>
</evidence>
<dbReference type="EC" id="1.3.-.-" evidence="9"/>
<dbReference type="AlphaFoldDB" id="A0A6L5YDG5"/>
<comment type="caution">
    <text evidence="9">Lacks conserved residue(s) required for the propagation of feature annotation.</text>
</comment>
<comment type="catalytic activity">
    <reaction evidence="9">
        <text>(S)-dihydroorotate + A = orotate + AH2</text>
        <dbReference type="Rhea" id="RHEA:18073"/>
        <dbReference type="ChEBI" id="CHEBI:13193"/>
        <dbReference type="ChEBI" id="CHEBI:17499"/>
        <dbReference type="ChEBI" id="CHEBI:30839"/>
        <dbReference type="ChEBI" id="CHEBI:30864"/>
    </reaction>
</comment>
<feature type="binding site" evidence="9">
    <location>
        <begin position="248"/>
        <end position="249"/>
    </location>
    <ligand>
        <name>FMN</name>
        <dbReference type="ChEBI" id="CHEBI:58210"/>
    </ligand>
</feature>
<dbReference type="PIRSF" id="PIRSF000164">
    <property type="entry name" value="DHO_oxidase"/>
    <property type="match status" value="1"/>
</dbReference>
<dbReference type="PROSITE" id="PS00912">
    <property type="entry name" value="DHODEHASE_2"/>
    <property type="match status" value="1"/>
</dbReference>
<evidence type="ECO:0000256" key="7">
    <source>
        <dbReference type="ARBA" id="ARBA00022975"/>
    </source>
</evidence>
<feature type="binding site" evidence="9">
    <location>
        <position position="132"/>
    </location>
    <ligand>
        <name>substrate</name>
    </ligand>
</feature>
<evidence type="ECO:0000256" key="5">
    <source>
        <dbReference type="ARBA" id="ARBA00022630"/>
    </source>
</evidence>
<feature type="binding site" evidence="9">
    <location>
        <position position="103"/>
    </location>
    <ligand>
        <name>FMN</name>
        <dbReference type="ChEBI" id="CHEBI:58210"/>
    </ligand>
</feature>
<dbReference type="InterPro" id="IPR005720">
    <property type="entry name" value="Dihydroorotate_DH_cat"/>
</dbReference>
<dbReference type="PANTHER" id="PTHR48109:SF1">
    <property type="entry name" value="DIHYDROOROTATE DEHYDROGENASE (FUMARATE)"/>
    <property type="match status" value="1"/>
</dbReference>
<keyword evidence="8 9" id="KW-0560">Oxidoreductase</keyword>
<evidence type="ECO:0000256" key="8">
    <source>
        <dbReference type="ARBA" id="ARBA00023002"/>
    </source>
</evidence>
<comment type="caution">
    <text evidence="11">The sequence shown here is derived from an EMBL/GenBank/DDBJ whole genome shotgun (WGS) entry which is preliminary data.</text>
</comment>
<keyword evidence="5 9" id="KW-0285">Flavoprotein</keyword>
<dbReference type="InterPro" id="IPR033888">
    <property type="entry name" value="DHOD_1B"/>
</dbReference>
<feature type="binding site" evidence="9">
    <location>
        <position position="170"/>
    </location>
    <ligand>
        <name>FMN</name>
        <dbReference type="ChEBI" id="CHEBI:58210"/>
    </ligand>
</feature>
<comment type="similarity">
    <text evidence="3 9">Belongs to the dihydroorotate dehydrogenase family. Type 1 subfamily.</text>
</comment>